<feature type="compositionally biased region" description="Low complexity" evidence="1">
    <location>
        <begin position="139"/>
        <end position="151"/>
    </location>
</feature>
<comment type="caution">
    <text evidence="3">The sequence shown here is derived from an EMBL/GenBank/DDBJ whole genome shotgun (WGS) entry which is preliminary data.</text>
</comment>
<sequence>MRRRGRGATVIPWAAAALFSRARASAAAPPGQSDQLGSPSALDQSDAPEQPDLRGRPDPLGQPDLLHRPDVLDRSDPLGRSDPPGESQPPGLADVLRALDRAQRAEREQQAAALRLRRQAREQRELILRFRRQVERLRAGSAAEPAAAAAQRRADAAPPPVERTEDHGICADTDDGAADNSGAGCVNYTNSSLWCSSYDDSDFTSLDMCCACGGGGSKTGSNATSLPPTPSPVHMWAAVSGECTLGGSCVESPNYPQNYGVNQECTVEIDFGSAAPIHVESFNTESGCGFRLPHRQRSRVFWKCWSKWHHTINELRLDLRLLCNPEWLEVVRRLSTVDACATDACATDACANANRSTDTSATDACPTTDSSLTSTRATSTRTGAHVGSSQRRVRERRLLRGEPQLPAGLRRGSGVHRGDRFGISGTYPRGELQYGVVFRLPHCQRSGVFWRHRSQRHHTINEYCLVF</sequence>
<evidence type="ECO:0000256" key="1">
    <source>
        <dbReference type="SAM" id="MobiDB-lite"/>
    </source>
</evidence>
<protein>
    <recommendedName>
        <fullName evidence="5">CUB domain-containing protein</fullName>
    </recommendedName>
</protein>
<dbReference type="Proteomes" id="UP001189429">
    <property type="component" value="Unassembled WGS sequence"/>
</dbReference>
<feature type="region of interest" description="Disordered" evidence="1">
    <location>
        <begin position="22"/>
        <end position="92"/>
    </location>
</feature>
<name>A0ABN9V9V8_9DINO</name>
<keyword evidence="4" id="KW-1185">Reference proteome</keyword>
<evidence type="ECO:0000313" key="3">
    <source>
        <dbReference type="EMBL" id="CAK0869740.1"/>
    </source>
</evidence>
<evidence type="ECO:0008006" key="5">
    <source>
        <dbReference type="Google" id="ProtNLM"/>
    </source>
</evidence>
<proteinExistence type="predicted"/>
<feature type="region of interest" description="Disordered" evidence="1">
    <location>
        <begin position="368"/>
        <end position="388"/>
    </location>
</feature>
<keyword evidence="2" id="KW-0732">Signal</keyword>
<gene>
    <name evidence="3" type="ORF">PCOR1329_LOCUS55999</name>
</gene>
<dbReference type="EMBL" id="CAUYUJ010016879">
    <property type="protein sequence ID" value="CAK0869740.1"/>
    <property type="molecule type" value="Genomic_DNA"/>
</dbReference>
<organism evidence="3 4">
    <name type="scientific">Prorocentrum cordatum</name>
    <dbReference type="NCBI Taxonomy" id="2364126"/>
    <lineage>
        <taxon>Eukaryota</taxon>
        <taxon>Sar</taxon>
        <taxon>Alveolata</taxon>
        <taxon>Dinophyceae</taxon>
        <taxon>Prorocentrales</taxon>
        <taxon>Prorocentraceae</taxon>
        <taxon>Prorocentrum</taxon>
    </lineage>
</organism>
<feature type="compositionally biased region" description="Basic and acidic residues" evidence="1">
    <location>
        <begin position="65"/>
        <end position="79"/>
    </location>
</feature>
<feature type="region of interest" description="Disordered" evidence="1">
    <location>
        <begin position="138"/>
        <end position="166"/>
    </location>
</feature>
<feature type="compositionally biased region" description="Polar residues" evidence="1">
    <location>
        <begin position="32"/>
        <end position="43"/>
    </location>
</feature>
<feature type="chain" id="PRO_5045626849" description="CUB domain-containing protein" evidence="2">
    <location>
        <begin position="28"/>
        <end position="467"/>
    </location>
</feature>
<accession>A0ABN9V9V8</accession>
<evidence type="ECO:0000256" key="2">
    <source>
        <dbReference type="SAM" id="SignalP"/>
    </source>
</evidence>
<feature type="signal peptide" evidence="2">
    <location>
        <begin position="1"/>
        <end position="27"/>
    </location>
</feature>
<reference evidence="3" key="1">
    <citation type="submission" date="2023-10" db="EMBL/GenBank/DDBJ databases">
        <authorList>
            <person name="Chen Y."/>
            <person name="Shah S."/>
            <person name="Dougan E. K."/>
            <person name="Thang M."/>
            <person name="Chan C."/>
        </authorList>
    </citation>
    <scope>NUCLEOTIDE SEQUENCE [LARGE SCALE GENOMIC DNA]</scope>
</reference>
<evidence type="ECO:0000313" key="4">
    <source>
        <dbReference type="Proteomes" id="UP001189429"/>
    </source>
</evidence>